<accession>A0A9R1V3A7</accession>
<dbReference type="GO" id="GO:0003723">
    <property type="term" value="F:RNA binding"/>
    <property type="evidence" value="ECO:0007669"/>
    <property type="project" value="InterPro"/>
</dbReference>
<dbReference type="InterPro" id="IPR002885">
    <property type="entry name" value="PPR_rpt"/>
</dbReference>
<name>A0A9R1V3A7_LACSA</name>
<keyword evidence="1" id="KW-0677">Repeat</keyword>
<organism evidence="4 5">
    <name type="scientific">Lactuca sativa</name>
    <name type="common">Garden lettuce</name>
    <dbReference type="NCBI Taxonomy" id="4236"/>
    <lineage>
        <taxon>Eukaryota</taxon>
        <taxon>Viridiplantae</taxon>
        <taxon>Streptophyta</taxon>
        <taxon>Embryophyta</taxon>
        <taxon>Tracheophyta</taxon>
        <taxon>Spermatophyta</taxon>
        <taxon>Magnoliopsida</taxon>
        <taxon>eudicotyledons</taxon>
        <taxon>Gunneridae</taxon>
        <taxon>Pentapetalae</taxon>
        <taxon>asterids</taxon>
        <taxon>campanulids</taxon>
        <taxon>Asterales</taxon>
        <taxon>Asteraceae</taxon>
        <taxon>Cichorioideae</taxon>
        <taxon>Cichorieae</taxon>
        <taxon>Lactucinae</taxon>
        <taxon>Lactuca</taxon>
    </lineage>
</organism>
<dbReference type="FunFam" id="1.25.40.10:FF:000090">
    <property type="entry name" value="Pentatricopeptide repeat-containing protein, chloroplastic"/>
    <property type="match status" value="1"/>
</dbReference>
<dbReference type="Pfam" id="PF13041">
    <property type="entry name" value="PPR_2"/>
    <property type="match status" value="3"/>
</dbReference>
<dbReference type="Gene3D" id="1.25.40.10">
    <property type="entry name" value="Tetratricopeptide repeat domain"/>
    <property type="match status" value="3"/>
</dbReference>
<dbReference type="GO" id="GO:0009451">
    <property type="term" value="P:RNA modification"/>
    <property type="evidence" value="ECO:0007669"/>
    <property type="project" value="InterPro"/>
</dbReference>
<comment type="caution">
    <text evidence="4">The sequence shown here is derived from an EMBL/GenBank/DDBJ whole genome shotgun (WGS) entry which is preliminary data.</text>
</comment>
<evidence type="ECO:0000313" key="5">
    <source>
        <dbReference type="Proteomes" id="UP000235145"/>
    </source>
</evidence>
<protein>
    <recommendedName>
        <fullName evidence="6">Pentatricopeptide repeat-containing protein</fullName>
    </recommendedName>
</protein>
<dbReference type="EMBL" id="NBSK02000007">
    <property type="protein sequence ID" value="KAJ0198074.1"/>
    <property type="molecule type" value="Genomic_DNA"/>
</dbReference>
<dbReference type="InterPro" id="IPR046848">
    <property type="entry name" value="E_motif"/>
</dbReference>
<dbReference type="FunFam" id="1.25.40.10:FF:000351">
    <property type="entry name" value="Pentatricopeptide repeat-containing protein"/>
    <property type="match status" value="1"/>
</dbReference>
<feature type="region of interest" description="Disordered" evidence="3">
    <location>
        <begin position="33"/>
        <end position="84"/>
    </location>
</feature>
<evidence type="ECO:0000313" key="4">
    <source>
        <dbReference type="EMBL" id="KAJ0198074.1"/>
    </source>
</evidence>
<feature type="repeat" description="PPR" evidence="2">
    <location>
        <begin position="563"/>
        <end position="597"/>
    </location>
</feature>
<feature type="repeat" description="PPR" evidence="2">
    <location>
        <begin position="462"/>
        <end position="496"/>
    </location>
</feature>
<evidence type="ECO:0000256" key="1">
    <source>
        <dbReference type="ARBA" id="ARBA00022737"/>
    </source>
</evidence>
<dbReference type="AlphaFoldDB" id="A0A9R1V3A7"/>
<dbReference type="Pfam" id="PF20431">
    <property type="entry name" value="E_motif"/>
    <property type="match status" value="1"/>
</dbReference>
<dbReference type="Pfam" id="PF01535">
    <property type="entry name" value="PPR"/>
    <property type="match status" value="4"/>
</dbReference>
<dbReference type="NCBIfam" id="TIGR00756">
    <property type="entry name" value="PPR"/>
    <property type="match status" value="2"/>
</dbReference>
<keyword evidence="5" id="KW-1185">Reference proteome</keyword>
<feature type="compositionally biased region" description="Basic and acidic residues" evidence="3">
    <location>
        <begin position="54"/>
        <end position="79"/>
    </location>
</feature>
<evidence type="ECO:0000256" key="3">
    <source>
        <dbReference type="SAM" id="MobiDB-lite"/>
    </source>
</evidence>
<dbReference type="Proteomes" id="UP000235145">
    <property type="component" value="Unassembled WGS sequence"/>
</dbReference>
<sequence length="786" mass="88024">MLRDDIREFVSRSSCKTLEDMIARDREREIDLEHLRKRKPEEVQIPTGSGKRPKTSDSRSRAPQDRGHCVKCGRTHEGSEGPQEGLMSEFAFSRTGDGTCPCNHEDHRWPSGSGRDVCSKEQGVSVGFRGGVSSPMCQHACEGLGSASLVWEGVDWKWIVLVRKEAAQVAVWMEDQVSWELEKLSNLEFVYSCLAGDWFGKTRSQSLRQVLAAKDLPLQGKQLHSPMIKLGYCSTLLLQNQLLSSYLKCGESSDACKLFDEIPVRNLMTWNTLIRDSHVGLCYFRRMLSEGVNPDRITFLNLISLSSQVGSIEMGRQFHCRTVKSGFCKDCHVNSSLVNFYAKFGFVSEARLVFDDAVDKDLVLWNVMVSCYALNGSREEGFRVFTMMRLEGVKGDDFTYTSLVNCCASLAYCDLGKQIHGLVFRYGLDGDMVLASALTDMYAKNKNIIDARHVFDEMSLRNLISWNTMIVGYGHHNNGKEAWKLFTNMLRDDFNPDELTLASVISSCGNLSLTTEIHQLHPYSLKTGFLSFLSVSNSLLNAYSKSGNIACSFKLFSSIAKPDLVSYTCMIQSYAFHGFSRNAIKLFKKMVSLGVPKPDKITFLGVLSACSHGGLVTEGLHYFESMTKDHGIEPGLEHYTCLIDLLGRAGLVTQAFNVLGSMPMAPGPDTLAAFIGHCRVHNDLELAKWASEKLLVLEPDKNVGYAVLSNIFAYCGRWFDVGEIRKKMRDNCCLKVPGFSWLEVGGEIHGFVSRDEAHPRCFELYRVLGLLYSSMAMDLIKKKPRT</sequence>
<gene>
    <name evidence="4" type="ORF">LSAT_V11C700344010</name>
</gene>
<dbReference type="PANTHER" id="PTHR47926:SF511">
    <property type="entry name" value="PENTATRICOPEPTIDE REPEAT-CONTAINING PROTEIN"/>
    <property type="match status" value="1"/>
</dbReference>
<evidence type="ECO:0008006" key="6">
    <source>
        <dbReference type="Google" id="ProtNLM"/>
    </source>
</evidence>
<proteinExistence type="predicted"/>
<evidence type="ECO:0000256" key="2">
    <source>
        <dbReference type="PROSITE-ProRule" id="PRU00708"/>
    </source>
</evidence>
<dbReference type="FunFam" id="1.25.40.10:FF:000396">
    <property type="entry name" value="Pentatricopeptide repeat-containing protein At2g36730"/>
    <property type="match status" value="1"/>
</dbReference>
<feature type="repeat" description="PPR" evidence="2">
    <location>
        <begin position="361"/>
        <end position="395"/>
    </location>
</feature>
<dbReference type="PROSITE" id="PS51375">
    <property type="entry name" value="PPR"/>
    <property type="match status" value="3"/>
</dbReference>
<dbReference type="InterPro" id="IPR046960">
    <property type="entry name" value="PPR_At4g14850-like_plant"/>
</dbReference>
<feature type="compositionally biased region" description="Basic and acidic residues" evidence="3">
    <location>
        <begin position="33"/>
        <end position="42"/>
    </location>
</feature>
<dbReference type="InterPro" id="IPR011990">
    <property type="entry name" value="TPR-like_helical_dom_sf"/>
</dbReference>
<reference evidence="4 5" key="1">
    <citation type="journal article" date="2017" name="Nat. Commun.">
        <title>Genome assembly with in vitro proximity ligation data and whole-genome triplication in lettuce.</title>
        <authorList>
            <person name="Reyes-Chin-Wo S."/>
            <person name="Wang Z."/>
            <person name="Yang X."/>
            <person name="Kozik A."/>
            <person name="Arikit S."/>
            <person name="Song C."/>
            <person name="Xia L."/>
            <person name="Froenicke L."/>
            <person name="Lavelle D.O."/>
            <person name="Truco M.J."/>
            <person name="Xia R."/>
            <person name="Zhu S."/>
            <person name="Xu C."/>
            <person name="Xu H."/>
            <person name="Xu X."/>
            <person name="Cox K."/>
            <person name="Korf I."/>
            <person name="Meyers B.C."/>
            <person name="Michelmore R.W."/>
        </authorList>
    </citation>
    <scope>NUCLEOTIDE SEQUENCE [LARGE SCALE GENOMIC DNA]</scope>
    <source>
        <strain evidence="5">cv. Salinas</strain>
        <tissue evidence="4">Seedlings</tissue>
    </source>
</reference>
<dbReference type="PANTHER" id="PTHR47926">
    <property type="entry name" value="PENTATRICOPEPTIDE REPEAT-CONTAINING PROTEIN"/>
    <property type="match status" value="1"/>
</dbReference>